<dbReference type="EC" id="6.2.1.3" evidence="5"/>
<keyword evidence="1" id="KW-0547">Nucleotide-binding</keyword>
<reference evidence="5 6" key="1">
    <citation type="submission" date="2019-02" db="EMBL/GenBank/DDBJ databases">
        <title>Deep-cultivation of Planctomycetes and their phenomic and genomic characterization uncovers novel biology.</title>
        <authorList>
            <person name="Wiegand S."/>
            <person name="Jogler M."/>
            <person name="Boedeker C."/>
            <person name="Pinto D."/>
            <person name="Vollmers J."/>
            <person name="Rivas-Marin E."/>
            <person name="Kohn T."/>
            <person name="Peeters S.H."/>
            <person name="Heuer A."/>
            <person name="Rast P."/>
            <person name="Oberbeckmann S."/>
            <person name="Bunk B."/>
            <person name="Jeske O."/>
            <person name="Meyerdierks A."/>
            <person name="Storesund J.E."/>
            <person name="Kallscheuer N."/>
            <person name="Luecker S."/>
            <person name="Lage O.M."/>
            <person name="Pohl T."/>
            <person name="Merkel B.J."/>
            <person name="Hornburger P."/>
            <person name="Mueller R.-W."/>
            <person name="Bruemmer F."/>
            <person name="Labrenz M."/>
            <person name="Spormann A.M."/>
            <person name="Op Den Camp H."/>
            <person name="Overmann J."/>
            <person name="Amann R."/>
            <person name="Jetten M.S.M."/>
            <person name="Mascher T."/>
            <person name="Medema M.H."/>
            <person name="Devos D.P."/>
            <person name="Kaster A.-K."/>
            <person name="Ovreas L."/>
            <person name="Rohde M."/>
            <person name="Galperin M.Y."/>
            <person name="Jogler C."/>
        </authorList>
    </citation>
    <scope>NUCLEOTIDE SEQUENCE [LARGE SCALE GENOMIC DNA]</scope>
    <source>
        <strain evidence="5 6">Mal64</strain>
    </source>
</reference>
<dbReference type="Proteomes" id="UP000315440">
    <property type="component" value="Unassembled WGS sequence"/>
</dbReference>
<evidence type="ECO:0000256" key="2">
    <source>
        <dbReference type="ARBA" id="ARBA00022840"/>
    </source>
</evidence>
<dbReference type="InterPro" id="IPR042099">
    <property type="entry name" value="ANL_N_sf"/>
</dbReference>
<dbReference type="EMBL" id="SJPQ01000001">
    <property type="protein sequence ID" value="TWT90821.1"/>
    <property type="molecule type" value="Genomic_DNA"/>
</dbReference>
<dbReference type="InterPro" id="IPR045851">
    <property type="entry name" value="AMP-bd_C_sf"/>
</dbReference>
<dbReference type="Gene3D" id="3.30.300.30">
    <property type="match status" value="1"/>
</dbReference>
<gene>
    <name evidence="5" type="ORF">Mal64_12180</name>
</gene>
<name>A0A5C5ZV67_9BACT</name>
<dbReference type="SUPFAM" id="SSF56801">
    <property type="entry name" value="Acetyl-CoA synthetase-like"/>
    <property type="match status" value="1"/>
</dbReference>
<keyword evidence="2" id="KW-0067">ATP-binding</keyword>
<dbReference type="Pfam" id="PF23562">
    <property type="entry name" value="AMP-binding_C_3"/>
    <property type="match status" value="1"/>
</dbReference>
<dbReference type="InterPro" id="IPR000873">
    <property type="entry name" value="AMP-dep_synth/lig_dom"/>
</dbReference>
<comment type="caution">
    <text evidence="5">The sequence shown here is derived from an EMBL/GenBank/DDBJ whole genome shotgun (WGS) entry which is preliminary data.</text>
</comment>
<keyword evidence="5" id="KW-0436">Ligase</keyword>
<dbReference type="GO" id="GO:0004467">
    <property type="term" value="F:long-chain fatty acid-CoA ligase activity"/>
    <property type="evidence" value="ECO:0007669"/>
    <property type="project" value="UniProtKB-EC"/>
</dbReference>
<sequence length="474" mass="51924">MTGVTETSTINAALAANVAQQPDKPALGTIWDGVLVWVTWEQLHGQVQKRVAELGEQGFSGGDAVEENRSNEFDWIVHTLAVMRIGATLVPPGFDGRLPGEPPPATVVTTSGTGAEPRRVMLSHENLLANARALSEASGGSGDELRLTFLPFHHLYARTGDLHIWLLRGSRLVLAESRETVFRDCQIVHPTVVNGVPYFFQKAIDLADAQGLSLRELFGGEIKRCYCGGAALAPAVERRFFDEGVPLYTGYGLTEASPVVTVNTPDTHKLGTVGKPLPGVEVRTADDGEVLVRGPNVMLGYWNNPEPTAEVLKDGWLHTGDLGSLDEEGFLTITGRKKELVVLSTGKNVAPSRVEAMLAASPWIEQACVIGDGEKGLRALVVPSRDRLRALIKRERLWVWSKRRAVSHPRVREVFREAIDGALTGAAREEQVHDFFVLPRGFSQELGEMTAKLSLRREVIRANFARQIQTIDKR</sequence>
<evidence type="ECO:0000259" key="4">
    <source>
        <dbReference type="Pfam" id="PF00501"/>
    </source>
</evidence>
<dbReference type="Gene3D" id="3.40.50.12780">
    <property type="entry name" value="N-terminal domain of ligase-like"/>
    <property type="match status" value="1"/>
</dbReference>
<dbReference type="Gene3D" id="3.40.50.980">
    <property type="match status" value="1"/>
</dbReference>
<dbReference type="PANTHER" id="PTHR43272">
    <property type="entry name" value="LONG-CHAIN-FATTY-ACID--COA LIGASE"/>
    <property type="match status" value="1"/>
</dbReference>
<dbReference type="OrthoDB" id="9778383at2"/>
<evidence type="ECO:0000256" key="1">
    <source>
        <dbReference type="ARBA" id="ARBA00022741"/>
    </source>
</evidence>
<dbReference type="Pfam" id="PF00501">
    <property type="entry name" value="AMP-binding"/>
    <property type="match status" value="1"/>
</dbReference>
<dbReference type="GO" id="GO:0016020">
    <property type="term" value="C:membrane"/>
    <property type="evidence" value="ECO:0007669"/>
    <property type="project" value="TreeGrafter"/>
</dbReference>
<proteinExistence type="predicted"/>
<evidence type="ECO:0000313" key="5">
    <source>
        <dbReference type="EMBL" id="TWT90821.1"/>
    </source>
</evidence>
<evidence type="ECO:0000313" key="6">
    <source>
        <dbReference type="Proteomes" id="UP000315440"/>
    </source>
</evidence>
<dbReference type="PANTHER" id="PTHR43272:SF33">
    <property type="entry name" value="AMP-BINDING DOMAIN-CONTAINING PROTEIN-RELATED"/>
    <property type="match status" value="1"/>
</dbReference>
<keyword evidence="6" id="KW-1185">Reference proteome</keyword>
<evidence type="ECO:0000256" key="3">
    <source>
        <dbReference type="ARBA" id="ARBA00024484"/>
    </source>
</evidence>
<organism evidence="5 6">
    <name type="scientific">Pseudobythopirellula maris</name>
    <dbReference type="NCBI Taxonomy" id="2527991"/>
    <lineage>
        <taxon>Bacteria</taxon>
        <taxon>Pseudomonadati</taxon>
        <taxon>Planctomycetota</taxon>
        <taxon>Planctomycetia</taxon>
        <taxon>Pirellulales</taxon>
        <taxon>Lacipirellulaceae</taxon>
        <taxon>Pseudobythopirellula</taxon>
    </lineage>
</organism>
<feature type="domain" description="AMP-dependent synthetase/ligase" evidence="4">
    <location>
        <begin position="104"/>
        <end position="302"/>
    </location>
</feature>
<comment type="catalytic activity">
    <reaction evidence="3">
        <text>a long-chain fatty acid + ATP + CoA = a long-chain fatty acyl-CoA + AMP + diphosphate</text>
        <dbReference type="Rhea" id="RHEA:15421"/>
        <dbReference type="ChEBI" id="CHEBI:30616"/>
        <dbReference type="ChEBI" id="CHEBI:33019"/>
        <dbReference type="ChEBI" id="CHEBI:57287"/>
        <dbReference type="ChEBI" id="CHEBI:57560"/>
        <dbReference type="ChEBI" id="CHEBI:83139"/>
        <dbReference type="ChEBI" id="CHEBI:456215"/>
        <dbReference type="EC" id="6.2.1.3"/>
    </reaction>
    <physiologicalReaction direction="left-to-right" evidence="3">
        <dbReference type="Rhea" id="RHEA:15422"/>
    </physiologicalReaction>
</comment>
<accession>A0A5C5ZV67</accession>
<dbReference type="CDD" id="cd05907">
    <property type="entry name" value="VL_LC_FACS_like"/>
    <property type="match status" value="1"/>
</dbReference>
<protein>
    <submittedName>
        <fullName evidence="5">Long-chain-fatty-acid--CoA ligase FadD15</fullName>
        <ecNumber evidence="5">6.2.1.3</ecNumber>
    </submittedName>
</protein>
<dbReference type="AlphaFoldDB" id="A0A5C5ZV67"/>